<name>K0JT53_SACES</name>
<protein>
    <submittedName>
        <fullName evidence="1">Uncharacterized protein</fullName>
    </submittedName>
</protein>
<gene>
    <name evidence="1" type="ordered locus">BN6_13760</name>
</gene>
<keyword evidence="2" id="KW-1185">Reference proteome</keyword>
<dbReference type="Proteomes" id="UP000006281">
    <property type="component" value="Chromosome"/>
</dbReference>
<sequence>MWVSGSVTPGPASLDHETIHVAGRSGGPAADVTGNRDQRNERNNVIELFNHLPDKVPMTR</sequence>
<evidence type="ECO:0000313" key="2">
    <source>
        <dbReference type="Proteomes" id="UP000006281"/>
    </source>
</evidence>
<proteinExistence type="predicted"/>
<dbReference type="KEGG" id="sesp:BN6_13760"/>
<reference evidence="1 2" key="1">
    <citation type="journal article" date="2012" name="BMC Genomics">
        <title>Complete genome sequence of Saccharothrix espanaensis DSM 44229T and comparison to the other completely sequenced Pseudonocardiaceae.</title>
        <authorList>
            <person name="Strobel T."/>
            <person name="Al-Dilaimi A."/>
            <person name="Blom J."/>
            <person name="Gessner A."/>
            <person name="Kalinowski J."/>
            <person name="Luzhetska M."/>
            <person name="Puhler A."/>
            <person name="Szczepanowski R."/>
            <person name="Bechthold A."/>
            <person name="Ruckert C."/>
        </authorList>
    </citation>
    <scope>NUCLEOTIDE SEQUENCE [LARGE SCALE GENOMIC DNA]</scope>
    <source>
        <strain evidence="2">ATCC 51144 / DSM 44229 / JCM 9112 / NBRC 15066 / NRRL 15764</strain>
    </source>
</reference>
<dbReference type="HOGENOM" id="CLU_2939022_0_0_11"/>
<evidence type="ECO:0000313" key="1">
    <source>
        <dbReference type="EMBL" id="CCH28702.1"/>
    </source>
</evidence>
<dbReference type="AlphaFoldDB" id="K0JT53"/>
<organism evidence="1 2">
    <name type="scientific">Saccharothrix espanaensis (strain ATCC 51144 / DSM 44229 / JCM 9112 / NBRC 15066 / NRRL 15764)</name>
    <dbReference type="NCBI Taxonomy" id="1179773"/>
    <lineage>
        <taxon>Bacteria</taxon>
        <taxon>Bacillati</taxon>
        <taxon>Actinomycetota</taxon>
        <taxon>Actinomycetes</taxon>
        <taxon>Pseudonocardiales</taxon>
        <taxon>Pseudonocardiaceae</taxon>
        <taxon>Saccharothrix</taxon>
    </lineage>
</organism>
<dbReference type="EMBL" id="HE804045">
    <property type="protein sequence ID" value="CCH28702.1"/>
    <property type="molecule type" value="Genomic_DNA"/>
</dbReference>
<accession>K0JT53</accession>